<dbReference type="GO" id="GO:0008233">
    <property type="term" value="F:peptidase activity"/>
    <property type="evidence" value="ECO:0007669"/>
    <property type="project" value="UniProtKB-KW"/>
</dbReference>
<dbReference type="NCBIfam" id="TIGR02281">
    <property type="entry name" value="clan_AA_DTGA"/>
    <property type="match status" value="1"/>
</dbReference>
<dbReference type="SUPFAM" id="SSF50630">
    <property type="entry name" value="Acid proteases"/>
    <property type="match status" value="1"/>
</dbReference>
<keyword evidence="2" id="KW-0645">Protease</keyword>
<reference evidence="2 3" key="1">
    <citation type="submission" date="2019-03" db="EMBL/GenBank/DDBJ databases">
        <title>Genomic Encyclopedia of Type Strains, Phase IV (KMG-IV): sequencing the most valuable type-strain genomes for metagenomic binning, comparative biology and taxonomic classification.</title>
        <authorList>
            <person name="Goeker M."/>
        </authorList>
    </citation>
    <scope>NUCLEOTIDE SEQUENCE [LARGE SCALE GENOMIC DNA]</scope>
    <source>
        <strain evidence="2 3">DSM 100309</strain>
    </source>
</reference>
<gene>
    <name evidence="2" type="ORF">EDC63_10312</name>
</gene>
<keyword evidence="1" id="KW-1133">Transmembrane helix</keyword>
<dbReference type="Gene3D" id="2.40.70.10">
    <property type="entry name" value="Acid Proteases"/>
    <property type="match status" value="1"/>
</dbReference>
<keyword evidence="2" id="KW-0378">Hydrolase</keyword>
<name>A0A4R3YB45_9PROT</name>
<proteinExistence type="predicted"/>
<dbReference type="Pfam" id="PF13975">
    <property type="entry name" value="gag-asp_proteas"/>
    <property type="match status" value="1"/>
</dbReference>
<accession>A0A4R3YB45</accession>
<evidence type="ECO:0000256" key="1">
    <source>
        <dbReference type="SAM" id="Phobius"/>
    </source>
</evidence>
<dbReference type="CDD" id="cd05483">
    <property type="entry name" value="retropepsin_like_bacteria"/>
    <property type="match status" value="1"/>
</dbReference>
<dbReference type="GO" id="GO:0006508">
    <property type="term" value="P:proteolysis"/>
    <property type="evidence" value="ECO:0007669"/>
    <property type="project" value="UniProtKB-KW"/>
</dbReference>
<protein>
    <submittedName>
        <fullName evidence="2">Aspartyl protease family protein</fullName>
    </submittedName>
</protein>
<keyword evidence="1" id="KW-0472">Membrane</keyword>
<dbReference type="Proteomes" id="UP000295367">
    <property type="component" value="Unassembled WGS sequence"/>
</dbReference>
<dbReference type="OrthoDB" id="185963at2"/>
<dbReference type="EMBL" id="SMCO01000003">
    <property type="protein sequence ID" value="TCV88941.1"/>
    <property type="molecule type" value="Genomic_DNA"/>
</dbReference>
<evidence type="ECO:0000313" key="3">
    <source>
        <dbReference type="Proteomes" id="UP000295367"/>
    </source>
</evidence>
<keyword evidence="1" id="KW-0812">Transmembrane</keyword>
<dbReference type="InterPro" id="IPR034122">
    <property type="entry name" value="Retropepsin-like_bacterial"/>
</dbReference>
<dbReference type="InterPro" id="IPR021109">
    <property type="entry name" value="Peptidase_aspartic_dom_sf"/>
</dbReference>
<organism evidence="2 3">
    <name type="scientific">Sulfurirhabdus autotrophica</name>
    <dbReference type="NCBI Taxonomy" id="1706046"/>
    <lineage>
        <taxon>Bacteria</taxon>
        <taxon>Pseudomonadati</taxon>
        <taxon>Pseudomonadota</taxon>
        <taxon>Betaproteobacteria</taxon>
        <taxon>Nitrosomonadales</taxon>
        <taxon>Sulfuricellaceae</taxon>
        <taxon>Sulfurirhabdus</taxon>
    </lineage>
</organism>
<evidence type="ECO:0000313" key="2">
    <source>
        <dbReference type="EMBL" id="TCV88941.1"/>
    </source>
</evidence>
<dbReference type="InterPro" id="IPR011969">
    <property type="entry name" value="Clan_AA_Asp_peptidase_C"/>
</dbReference>
<sequence>MLVIAWLLVFAGIYWFFNGWYMRQTNPNPHGALQSQTGEVVLQRNRAGHYVADGEINGTPVTFLLDTGATQVAMSAKLASQLGLRRGANVTVQTANGMAQGFTTRLDSVRLGFIEVNNVSAIVSDGMDDGMVLLGMSFLKQLEFTQRNDQLILKPL</sequence>
<dbReference type="AlphaFoldDB" id="A0A4R3YB45"/>
<keyword evidence="3" id="KW-1185">Reference proteome</keyword>
<comment type="caution">
    <text evidence="2">The sequence shown here is derived from an EMBL/GenBank/DDBJ whole genome shotgun (WGS) entry which is preliminary data.</text>
</comment>
<feature type="transmembrane region" description="Helical" evidence="1">
    <location>
        <begin position="6"/>
        <end position="22"/>
    </location>
</feature>